<reference evidence="2" key="1">
    <citation type="journal article" date="2019" name="Int. J. Syst. Evol. Microbiol.">
        <title>The Global Catalogue of Microorganisms (GCM) 10K type strain sequencing project: providing services to taxonomists for standard genome sequencing and annotation.</title>
        <authorList>
            <consortium name="The Broad Institute Genomics Platform"/>
            <consortium name="The Broad Institute Genome Sequencing Center for Infectious Disease"/>
            <person name="Wu L."/>
            <person name="Ma J."/>
        </authorList>
    </citation>
    <scope>NUCLEOTIDE SEQUENCE [LARGE SCALE GENOMIC DNA]</scope>
    <source>
        <strain evidence="2">CGMCC 1.10106</strain>
    </source>
</reference>
<dbReference type="SUPFAM" id="SSF54909">
    <property type="entry name" value="Dimeric alpha+beta barrel"/>
    <property type="match status" value="1"/>
</dbReference>
<evidence type="ECO:0000313" key="1">
    <source>
        <dbReference type="EMBL" id="GGA36965.1"/>
    </source>
</evidence>
<name>A0ABQ1G5F9_9SPHN</name>
<dbReference type="InterPro" id="IPR011008">
    <property type="entry name" value="Dimeric_a/b-barrel"/>
</dbReference>
<comment type="caution">
    <text evidence="1">The sequence shown here is derived from an EMBL/GenBank/DDBJ whole genome shotgun (WGS) entry which is preliminary data.</text>
</comment>
<gene>
    <name evidence="1" type="ORF">GCM10011395_04090</name>
</gene>
<organism evidence="1 2">
    <name type="scientific">Sphingomonas psychrolutea</name>
    <dbReference type="NCBI Taxonomy" id="1259676"/>
    <lineage>
        <taxon>Bacteria</taxon>
        <taxon>Pseudomonadati</taxon>
        <taxon>Pseudomonadota</taxon>
        <taxon>Alphaproteobacteria</taxon>
        <taxon>Sphingomonadales</taxon>
        <taxon>Sphingomonadaceae</taxon>
        <taxon>Sphingomonas</taxon>
    </lineage>
</organism>
<dbReference type="RefSeq" id="WP_188445117.1">
    <property type="nucleotide sequence ID" value="NZ_BMDW01000002.1"/>
</dbReference>
<protein>
    <recommendedName>
        <fullName evidence="3">EthD domain-containing protein</fullName>
    </recommendedName>
</protein>
<sequence length="105" mass="11295">MNKMIVMAKAKPGQAEALAKWYDETHIPDLLAVPGLVSAERHTVMPLKAPDGVPAWDFMLIYGLEGDPMAVLGNMAKAQLVLSDLMDSSLTLSIVAMSQGVRVES</sequence>
<dbReference type="Proteomes" id="UP000618591">
    <property type="component" value="Unassembled WGS sequence"/>
</dbReference>
<evidence type="ECO:0000313" key="2">
    <source>
        <dbReference type="Proteomes" id="UP000618591"/>
    </source>
</evidence>
<accession>A0ABQ1G5F9</accession>
<keyword evidence="2" id="KW-1185">Reference proteome</keyword>
<evidence type="ECO:0008006" key="3">
    <source>
        <dbReference type="Google" id="ProtNLM"/>
    </source>
</evidence>
<dbReference type="Gene3D" id="3.30.70.100">
    <property type="match status" value="1"/>
</dbReference>
<proteinExistence type="predicted"/>
<dbReference type="EMBL" id="BMDW01000002">
    <property type="protein sequence ID" value="GGA36965.1"/>
    <property type="molecule type" value="Genomic_DNA"/>
</dbReference>